<dbReference type="Proteomes" id="UP001432027">
    <property type="component" value="Unassembled WGS sequence"/>
</dbReference>
<evidence type="ECO:0000313" key="1">
    <source>
        <dbReference type="EMBL" id="GMT01994.1"/>
    </source>
</evidence>
<protein>
    <submittedName>
        <fullName evidence="1">Uncharacterized protein</fullName>
    </submittedName>
</protein>
<organism evidence="1 2">
    <name type="scientific">Pristionchus entomophagus</name>
    <dbReference type="NCBI Taxonomy" id="358040"/>
    <lineage>
        <taxon>Eukaryota</taxon>
        <taxon>Metazoa</taxon>
        <taxon>Ecdysozoa</taxon>
        <taxon>Nematoda</taxon>
        <taxon>Chromadorea</taxon>
        <taxon>Rhabditida</taxon>
        <taxon>Rhabditina</taxon>
        <taxon>Diplogasteromorpha</taxon>
        <taxon>Diplogasteroidea</taxon>
        <taxon>Neodiplogasteridae</taxon>
        <taxon>Pristionchus</taxon>
    </lineage>
</organism>
<accession>A0AAV5U6G3</accession>
<dbReference type="EMBL" id="BTSX01000005">
    <property type="protein sequence ID" value="GMT01994.1"/>
    <property type="molecule type" value="Genomic_DNA"/>
</dbReference>
<comment type="caution">
    <text evidence="1">The sequence shown here is derived from an EMBL/GenBank/DDBJ whole genome shotgun (WGS) entry which is preliminary data.</text>
</comment>
<feature type="non-terminal residue" evidence="1">
    <location>
        <position position="1"/>
    </location>
</feature>
<gene>
    <name evidence="1" type="ORF">PENTCL1PPCAC_24168</name>
</gene>
<proteinExistence type="predicted"/>
<sequence>ISSMTTMIVSRWRTFLLQLRRCFLVVARALDHFHSHVESLSDANLLFTAPDLSERSLAQLLDEFDRFATQLPCLLRDGVECHHCDVLFFNLDRLAHLMDPVKLGLLYGYRSL</sequence>
<dbReference type="AlphaFoldDB" id="A0AAV5U6G3"/>
<reference evidence="1" key="1">
    <citation type="submission" date="2023-10" db="EMBL/GenBank/DDBJ databases">
        <title>Genome assembly of Pristionchus species.</title>
        <authorList>
            <person name="Yoshida K."/>
            <person name="Sommer R.J."/>
        </authorList>
    </citation>
    <scope>NUCLEOTIDE SEQUENCE</scope>
    <source>
        <strain evidence="1">RS0144</strain>
    </source>
</reference>
<evidence type="ECO:0000313" key="2">
    <source>
        <dbReference type="Proteomes" id="UP001432027"/>
    </source>
</evidence>
<keyword evidence="2" id="KW-1185">Reference proteome</keyword>
<name>A0AAV5U6G3_9BILA</name>